<sequence>MTIGVNADARRIAQALTLPEYLEAWLCMPGRSMESHLVASQNPDGYRLDAYSDGRVAVRIIASYCFQHQRKMRLLWRKVCELDYTESIVDFRVRGNFGASVLELNHAGFDSADEYLWGQELWRASLAKLTSLFLPLS</sequence>
<name>A0A2N9LX47_9BACT</name>
<evidence type="ECO:0000313" key="2">
    <source>
        <dbReference type="Proteomes" id="UP000239735"/>
    </source>
</evidence>
<dbReference type="AlphaFoldDB" id="A0A2N9LX47"/>
<dbReference type="SUPFAM" id="SSF55961">
    <property type="entry name" value="Bet v1-like"/>
    <property type="match status" value="1"/>
</dbReference>
<evidence type="ECO:0000313" key="1">
    <source>
        <dbReference type="EMBL" id="SPE27794.1"/>
    </source>
</evidence>
<dbReference type="EMBL" id="OKRB01000120">
    <property type="protein sequence ID" value="SPE27794.1"/>
    <property type="molecule type" value="Genomic_DNA"/>
</dbReference>
<accession>A0A2N9LX47</accession>
<dbReference type="Gene3D" id="3.30.530.20">
    <property type="match status" value="1"/>
</dbReference>
<proteinExistence type="predicted"/>
<evidence type="ECO:0008006" key="3">
    <source>
        <dbReference type="Google" id="ProtNLM"/>
    </source>
</evidence>
<organism evidence="1 2">
    <name type="scientific">Candidatus Sulfuritelmatomonas gaucii</name>
    <dbReference type="NCBI Taxonomy" id="2043161"/>
    <lineage>
        <taxon>Bacteria</taxon>
        <taxon>Pseudomonadati</taxon>
        <taxon>Acidobacteriota</taxon>
        <taxon>Terriglobia</taxon>
        <taxon>Terriglobales</taxon>
        <taxon>Acidobacteriaceae</taxon>
        <taxon>Candidatus Sulfuritelmatomonas</taxon>
    </lineage>
</organism>
<gene>
    <name evidence="1" type="ORF">SBA5_600036</name>
</gene>
<dbReference type="InterPro" id="IPR023393">
    <property type="entry name" value="START-like_dom_sf"/>
</dbReference>
<reference evidence="2" key="1">
    <citation type="submission" date="2018-02" db="EMBL/GenBank/DDBJ databases">
        <authorList>
            <person name="Hausmann B."/>
        </authorList>
    </citation>
    <scope>NUCLEOTIDE SEQUENCE [LARGE SCALE GENOMIC DNA]</scope>
    <source>
        <strain evidence="2">Peat soil MAG SbA5</strain>
    </source>
</reference>
<dbReference type="Proteomes" id="UP000239735">
    <property type="component" value="Unassembled WGS sequence"/>
</dbReference>
<protein>
    <recommendedName>
        <fullName evidence="3">Activator of Hsp90 ATPase 1 family protein</fullName>
    </recommendedName>
</protein>
<dbReference type="OrthoDB" id="122794at2"/>